<evidence type="ECO:0008006" key="17">
    <source>
        <dbReference type="Google" id="ProtNLM"/>
    </source>
</evidence>
<evidence type="ECO:0000259" key="14">
    <source>
        <dbReference type="PROSITE" id="PS50804"/>
    </source>
</evidence>
<dbReference type="AlphaFoldDB" id="A0A671E4H3"/>
<name>A0A671E4H3_RHIFE</name>
<keyword evidence="16" id="KW-1185">Reference proteome</keyword>
<evidence type="ECO:0000256" key="6">
    <source>
        <dbReference type="ARBA" id="ARBA00023015"/>
    </source>
</evidence>
<evidence type="ECO:0000259" key="13">
    <source>
        <dbReference type="PROSITE" id="PS50157"/>
    </source>
</evidence>
<feature type="compositionally biased region" description="Basic and acidic residues" evidence="12">
    <location>
        <begin position="315"/>
        <end position="326"/>
    </location>
</feature>
<dbReference type="PANTHER" id="PTHR23226:SF306">
    <property type="entry name" value="ZINC FINGER AND SCAN DOMAIN-CONTAINING PROTEIN 5B"/>
    <property type="match status" value="1"/>
</dbReference>
<dbReference type="FunFam" id="3.30.160.60:FF:000358">
    <property type="entry name" value="zinc finger protein 24"/>
    <property type="match status" value="1"/>
</dbReference>
<keyword evidence="4 10" id="KW-0863">Zinc-finger</keyword>
<reference evidence="15" key="4">
    <citation type="submission" date="2025-08" db="UniProtKB">
        <authorList>
            <consortium name="Ensembl"/>
        </authorList>
    </citation>
    <scope>IDENTIFICATION</scope>
</reference>
<dbReference type="InParanoid" id="A0A671E4H3"/>
<keyword evidence="3" id="KW-0677">Repeat</keyword>
<feature type="domain" description="C2H2-type" evidence="13">
    <location>
        <begin position="357"/>
        <end position="384"/>
    </location>
</feature>
<dbReference type="FunFam" id="3.30.160.60:FF:000848">
    <property type="entry name" value="Zinc finger protein 35"/>
    <property type="match status" value="1"/>
</dbReference>
<feature type="domain" description="C2H2-type" evidence="13">
    <location>
        <begin position="413"/>
        <end position="440"/>
    </location>
</feature>
<keyword evidence="5" id="KW-0862">Zinc</keyword>
<dbReference type="GeneTree" id="ENSGT00940000163048"/>
<dbReference type="InterPro" id="IPR003309">
    <property type="entry name" value="SCAN_dom"/>
</dbReference>
<dbReference type="Gene3D" id="3.30.160.60">
    <property type="entry name" value="Classic Zinc Finger"/>
    <property type="match status" value="5"/>
</dbReference>
<reference evidence="16" key="3">
    <citation type="submission" date="2018-12" db="EMBL/GenBank/DDBJ databases">
        <title>G10K-VGP greater horseshoe bat female genome, primary haplotype.</title>
        <authorList>
            <person name="Teeling E."/>
            <person name="Myers G."/>
            <person name="Vernes S."/>
            <person name="Pippel M."/>
            <person name="Winkler S."/>
            <person name="Fedrigo O."/>
            <person name="Rhie A."/>
            <person name="Koren S."/>
            <person name="Phillippy A."/>
            <person name="Lewin H."/>
            <person name="Damas J."/>
            <person name="Howe K."/>
            <person name="Mountcastle J."/>
            <person name="Jarvis E.D."/>
        </authorList>
    </citation>
    <scope>NUCLEOTIDE SEQUENCE [LARGE SCALE GENOMIC DNA]</scope>
</reference>
<evidence type="ECO:0000256" key="4">
    <source>
        <dbReference type="ARBA" id="ARBA00022771"/>
    </source>
</evidence>
<keyword evidence="2" id="KW-0479">Metal-binding</keyword>
<evidence type="ECO:0000313" key="16">
    <source>
        <dbReference type="Proteomes" id="UP000472240"/>
    </source>
</evidence>
<dbReference type="OMA" id="FHYKSQF"/>
<feature type="domain" description="C2H2-type" evidence="13">
    <location>
        <begin position="385"/>
        <end position="412"/>
    </location>
</feature>
<keyword evidence="8" id="KW-0804">Transcription</keyword>
<keyword evidence="9 11" id="KW-0539">Nucleus</keyword>
<comment type="subcellular location">
    <subcellularLocation>
        <location evidence="1 11">Nucleus</location>
    </subcellularLocation>
</comment>
<dbReference type="CDD" id="cd07936">
    <property type="entry name" value="SCAN"/>
    <property type="match status" value="1"/>
</dbReference>
<feature type="region of interest" description="Disordered" evidence="12">
    <location>
        <begin position="236"/>
        <end position="266"/>
    </location>
</feature>
<dbReference type="SUPFAM" id="SSF47353">
    <property type="entry name" value="Retrovirus capsid dimerization domain-like"/>
    <property type="match status" value="1"/>
</dbReference>
<dbReference type="PROSITE" id="PS00028">
    <property type="entry name" value="ZINC_FINGER_C2H2_1"/>
    <property type="match status" value="5"/>
</dbReference>
<dbReference type="GO" id="GO:0005634">
    <property type="term" value="C:nucleus"/>
    <property type="evidence" value="ECO:0007669"/>
    <property type="project" value="UniProtKB-SubCell"/>
</dbReference>
<dbReference type="SMART" id="SM00431">
    <property type="entry name" value="SCAN"/>
    <property type="match status" value="1"/>
</dbReference>
<feature type="domain" description="C2H2-type" evidence="13">
    <location>
        <begin position="469"/>
        <end position="491"/>
    </location>
</feature>
<dbReference type="FunFam" id="1.10.4020.10:FF:000004">
    <property type="entry name" value="Zinc finger and SCAN domain containing 4"/>
    <property type="match status" value="1"/>
</dbReference>
<evidence type="ECO:0000256" key="3">
    <source>
        <dbReference type="ARBA" id="ARBA00022737"/>
    </source>
</evidence>
<dbReference type="Ensembl" id="ENSRFET00010008933.1">
    <property type="protein sequence ID" value="ENSRFEP00010008121.1"/>
    <property type="gene ID" value="ENSRFEG00010005552.1"/>
</dbReference>
<dbReference type="GO" id="GO:0000981">
    <property type="term" value="F:DNA-binding transcription factor activity, RNA polymerase II-specific"/>
    <property type="evidence" value="ECO:0007669"/>
    <property type="project" value="TreeGrafter"/>
</dbReference>
<keyword evidence="7" id="KW-0238">DNA-binding</keyword>
<protein>
    <recommendedName>
        <fullName evidence="17">Zinc finger and SCAN domain containing 5B</fullName>
    </recommendedName>
</protein>
<proteinExistence type="predicted"/>
<dbReference type="Pfam" id="PF00096">
    <property type="entry name" value="zf-C2H2"/>
    <property type="match status" value="4"/>
</dbReference>
<feature type="domain" description="SCAN box" evidence="14">
    <location>
        <begin position="46"/>
        <end position="120"/>
    </location>
</feature>
<dbReference type="FunFam" id="3.30.160.60:FF:000624">
    <property type="entry name" value="zinc finger protein 697"/>
    <property type="match status" value="1"/>
</dbReference>
<feature type="region of interest" description="Disordered" evidence="12">
    <location>
        <begin position="149"/>
        <end position="178"/>
    </location>
</feature>
<dbReference type="PROSITE" id="PS50157">
    <property type="entry name" value="ZINC_FINGER_C2H2_2"/>
    <property type="match status" value="5"/>
</dbReference>
<evidence type="ECO:0000256" key="10">
    <source>
        <dbReference type="PROSITE-ProRule" id="PRU00042"/>
    </source>
</evidence>
<evidence type="ECO:0000256" key="7">
    <source>
        <dbReference type="ARBA" id="ARBA00023125"/>
    </source>
</evidence>
<accession>A0A671E4H3</accession>
<feature type="region of interest" description="Disordered" evidence="12">
    <location>
        <begin position="283"/>
        <end position="352"/>
    </location>
</feature>
<evidence type="ECO:0000256" key="8">
    <source>
        <dbReference type="ARBA" id="ARBA00023163"/>
    </source>
</evidence>
<dbReference type="GO" id="GO:0000978">
    <property type="term" value="F:RNA polymerase II cis-regulatory region sequence-specific DNA binding"/>
    <property type="evidence" value="ECO:0007669"/>
    <property type="project" value="TreeGrafter"/>
</dbReference>
<dbReference type="Pfam" id="PF02023">
    <property type="entry name" value="SCAN"/>
    <property type="match status" value="1"/>
</dbReference>
<feature type="domain" description="C2H2-type" evidence="13">
    <location>
        <begin position="441"/>
        <end position="468"/>
    </location>
</feature>
<evidence type="ECO:0000256" key="1">
    <source>
        <dbReference type="ARBA" id="ARBA00004123"/>
    </source>
</evidence>
<dbReference type="FunFam" id="3.30.160.60:FF:000275">
    <property type="entry name" value="zinc finger protein 90 homolog"/>
    <property type="match status" value="1"/>
</dbReference>
<dbReference type="SUPFAM" id="SSF57667">
    <property type="entry name" value="beta-beta-alpha zinc fingers"/>
    <property type="match status" value="3"/>
</dbReference>
<keyword evidence="6" id="KW-0805">Transcription regulation</keyword>
<dbReference type="InterPro" id="IPR036236">
    <property type="entry name" value="Znf_C2H2_sf"/>
</dbReference>
<evidence type="ECO:0000256" key="9">
    <source>
        <dbReference type="ARBA" id="ARBA00023242"/>
    </source>
</evidence>
<dbReference type="PANTHER" id="PTHR23226">
    <property type="entry name" value="ZINC FINGER AND SCAN DOMAIN-CONTAINING"/>
    <property type="match status" value="1"/>
</dbReference>
<evidence type="ECO:0000256" key="2">
    <source>
        <dbReference type="ARBA" id="ARBA00022723"/>
    </source>
</evidence>
<evidence type="ECO:0000256" key="11">
    <source>
        <dbReference type="PROSITE-ProRule" id="PRU00187"/>
    </source>
</evidence>
<evidence type="ECO:0000313" key="15">
    <source>
        <dbReference type="Ensembl" id="ENSRFEP00010008121.1"/>
    </source>
</evidence>
<sequence>MAADQTSSWGCGTSQDSPAWELLESVPPRFQPDKQDCTSETWHVTFRTFTSSEEADPVEGLQRLRELCHLWLRPDIHTKEQILDKLVMEQFMISMPLELQVLVKESGVDSCQDLEDMLRNKDKPKKWAIISLQGQKFLVRNSDVQTAQTDVSDTASIRDVSREPWSPGSDMEIHPENSREVCRELQNPPRINEMSRGQGQKVLLPDSIPGKGELEGLRPMQNLEKNLMDDGEATMGLTCREPQTPKGPDSVRAESGKNPQEATCIKNVNADLPSTRVLETDILTQTWKRRDSQSPRGPQRRKRANASIPQEVTQEGDKSLITEKFSRQLRSNSGRLPSTGGPTGHPVGREARRQAPFECGTCKKRFDYKSQLSIHQRKHTGEKPFTCMLCLKGFVQSSDLRAHQRIHTGEKPYSCRFCLKRFTHDSTLRGHERVHTNKKPYQCEVCDRHFSHKGNLNVHLRTHSGVKPYPCHQCDQAFRQLGTFKRHQKTHLKVTSP</sequence>
<dbReference type="SMART" id="SM00355">
    <property type="entry name" value="ZnF_C2H2"/>
    <property type="match status" value="5"/>
</dbReference>
<organism evidence="15 16">
    <name type="scientific">Rhinolophus ferrumequinum</name>
    <name type="common">Greater horseshoe bat</name>
    <dbReference type="NCBI Taxonomy" id="59479"/>
    <lineage>
        <taxon>Eukaryota</taxon>
        <taxon>Metazoa</taxon>
        <taxon>Chordata</taxon>
        <taxon>Craniata</taxon>
        <taxon>Vertebrata</taxon>
        <taxon>Euteleostomi</taxon>
        <taxon>Mammalia</taxon>
        <taxon>Eutheria</taxon>
        <taxon>Laurasiatheria</taxon>
        <taxon>Chiroptera</taxon>
        <taxon>Yinpterochiroptera</taxon>
        <taxon>Rhinolophoidea</taxon>
        <taxon>Rhinolophidae</taxon>
        <taxon>Rhinolophinae</taxon>
        <taxon>Rhinolophus</taxon>
    </lineage>
</organism>
<dbReference type="PROSITE" id="PS50804">
    <property type="entry name" value="SCAN_BOX"/>
    <property type="match status" value="1"/>
</dbReference>
<reference evidence="15 16" key="1">
    <citation type="journal article" date="2015" name="Annu Rev Anim Biosci">
        <title>The Genome 10K Project: a way forward.</title>
        <authorList>
            <person name="Koepfli K.P."/>
            <person name="Paten B."/>
            <person name="O'Brien S.J."/>
            <person name="Koepfli K.P."/>
            <person name="Paten B."/>
            <person name="Antunes A."/>
            <person name="Belov K."/>
            <person name="Bustamante C."/>
            <person name="Castoe T.A."/>
            <person name="Clawson H."/>
            <person name="Crawford A.J."/>
            <person name="Diekhans M."/>
            <person name="Distel D."/>
            <person name="Durbin R."/>
            <person name="Earl D."/>
            <person name="Fujita M.K."/>
            <person name="Gamble T."/>
            <person name="Georges A."/>
            <person name="Gemmell N."/>
            <person name="Gilbert M.T."/>
            <person name="Graves J.M."/>
            <person name="Green R.E."/>
            <person name="Hickey G."/>
            <person name="Jarvis E.D."/>
            <person name="Johnson W."/>
            <person name="Komissarov A."/>
            <person name="Korf I."/>
            <person name="Kuhn R."/>
            <person name="Larkin D.M."/>
            <person name="Lewin H."/>
            <person name="Lopez J.V."/>
            <person name="Ma J."/>
            <person name="Marques-Bonet T."/>
            <person name="Miller W."/>
            <person name="Murphy R."/>
            <person name="Pevzner P."/>
            <person name="Shapiro B."/>
            <person name="Steiner C."/>
            <person name="Tamazian G."/>
            <person name="Venkatesh B."/>
            <person name="Wang J."/>
            <person name="Wayne R."/>
            <person name="Wiley E."/>
            <person name="Yang H."/>
            <person name="Zhang G."/>
            <person name="Haussler D."/>
            <person name="Ryder O."/>
            <person name="O'Brien S.J."/>
        </authorList>
    </citation>
    <scope>NUCLEOTIDE SEQUENCE</scope>
</reference>
<reference evidence="15" key="5">
    <citation type="submission" date="2025-09" db="UniProtKB">
        <authorList>
            <consortium name="Ensembl"/>
        </authorList>
    </citation>
    <scope>IDENTIFICATION</scope>
</reference>
<dbReference type="InterPro" id="IPR013087">
    <property type="entry name" value="Znf_C2H2_type"/>
</dbReference>
<evidence type="ECO:0000256" key="12">
    <source>
        <dbReference type="SAM" id="MobiDB-lite"/>
    </source>
</evidence>
<dbReference type="InterPro" id="IPR038269">
    <property type="entry name" value="SCAN_sf"/>
</dbReference>
<evidence type="ECO:0000256" key="5">
    <source>
        <dbReference type="ARBA" id="ARBA00022833"/>
    </source>
</evidence>
<dbReference type="FunFam" id="3.30.160.60:FF:000325">
    <property type="entry name" value="ZFP90 zinc finger protein"/>
    <property type="match status" value="1"/>
</dbReference>
<dbReference type="Gene3D" id="1.10.4020.10">
    <property type="entry name" value="DNA breaking-rejoining enzymes"/>
    <property type="match status" value="1"/>
</dbReference>
<dbReference type="Proteomes" id="UP000472240">
    <property type="component" value="Chromosome 15"/>
</dbReference>
<dbReference type="GO" id="GO:0008270">
    <property type="term" value="F:zinc ion binding"/>
    <property type="evidence" value="ECO:0007669"/>
    <property type="project" value="UniProtKB-KW"/>
</dbReference>
<reference evidence="15 16" key="2">
    <citation type="journal article" date="2018" name="Annu Rev Anim Biosci">
        <title>Bat Biology, Genomes, and the Bat1K Project: To Generate Chromosome-Level Genomes for All Living Bat Species.</title>
        <authorList>
            <person name="Teeling E.C."/>
            <person name="Vernes S.C."/>
            <person name="Davalos L.M."/>
            <person name="Ray D.A."/>
            <person name="Gilbert M.T.P."/>
            <person name="Myers E."/>
        </authorList>
    </citation>
    <scope>NUCLEOTIDE SEQUENCE</scope>
</reference>